<dbReference type="EMBL" id="JBHTGQ010000018">
    <property type="protein sequence ID" value="MFC7749945.1"/>
    <property type="molecule type" value="Genomic_DNA"/>
</dbReference>
<gene>
    <name evidence="1" type="ORF">ACFQWB_08320</name>
</gene>
<accession>A0ABW2V577</accession>
<dbReference type="Proteomes" id="UP001596528">
    <property type="component" value="Unassembled WGS sequence"/>
</dbReference>
<dbReference type="InterPro" id="IPR036491">
    <property type="entry name" value="YugN-like_sf"/>
</dbReference>
<dbReference type="InterPro" id="IPR014967">
    <property type="entry name" value="Uncharacterised_YugN-like"/>
</dbReference>
<comment type="caution">
    <text evidence="1">The sequence shown here is derived from an EMBL/GenBank/DDBJ whole genome shotgun (WGS) entry which is preliminary data.</text>
</comment>
<organism evidence="1 2">
    <name type="scientific">Paenibacillus thermoaerophilus</name>
    <dbReference type="NCBI Taxonomy" id="1215385"/>
    <lineage>
        <taxon>Bacteria</taxon>
        <taxon>Bacillati</taxon>
        <taxon>Bacillota</taxon>
        <taxon>Bacilli</taxon>
        <taxon>Bacillales</taxon>
        <taxon>Paenibacillaceae</taxon>
        <taxon>Paenibacillus</taxon>
    </lineage>
</organism>
<evidence type="ECO:0000313" key="1">
    <source>
        <dbReference type="EMBL" id="MFC7749945.1"/>
    </source>
</evidence>
<protein>
    <submittedName>
        <fullName evidence="1">YugN family protein</fullName>
    </submittedName>
</protein>
<dbReference type="RefSeq" id="WP_138788233.1">
    <property type="nucleotide sequence ID" value="NZ_JBHTGQ010000018.1"/>
</dbReference>
<dbReference type="Pfam" id="PF08868">
    <property type="entry name" value="YugN"/>
    <property type="match status" value="1"/>
</dbReference>
<reference evidence="2" key="1">
    <citation type="journal article" date="2019" name="Int. J. Syst. Evol. Microbiol.">
        <title>The Global Catalogue of Microorganisms (GCM) 10K type strain sequencing project: providing services to taxonomists for standard genome sequencing and annotation.</title>
        <authorList>
            <consortium name="The Broad Institute Genomics Platform"/>
            <consortium name="The Broad Institute Genome Sequencing Center for Infectious Disease"/>
            <person name="Wu L."/>
            <person name="Ma J."/>
        </authorList>
    </citation>
    <scope>NUCLEOTIDE SEQUENCE [LARGE SCALE GENOMIC DNA]</scope>
    <source>
        <strain evidence="2">JCM 18657</strain>
    </source>
</reference>
<proteinExistence type="predicted"/>
<dbReference type="Gene3D" id="3.30.310.100">
    <property type="entry name" value="YugN-like"/>
    <property type="match status" value="1"/>
</dbReference>
<name>A0ABW2V577_9BACL</name>
<keyword evidence="2" id="KW-1185">Reference proteome</keyword>
<evidence type="ECO:0000313" key="2">
    <source>
        <dbReference type="Proteomes" id="UP001596528"/>
    </source>
</evidence>
<dbReference type="SUPFAM" id="SSF160755">
    <property type="entry name" value="YugN-like"/>
    <property type="match status" value="1"/>
</dbReference>
<sequence length="140" mass="15921">MIPLQSGLERKEEELAGFKRYLENAHGFALGGNWDYDRGSFDKALDEEHKVWLRIPFEVTRGRLDSDQVSAETNIVIGTPFVLKHLYNEGNDLDASSMLASGLVNQFQAPVDKDADIEPEWVEEAKAQLNKVEEGWRQSR</sequence>